<dbReference type="OrthoDB" id="3174546at2"/>
<dbReference type="PANTHER" id="PTHR46268">
    <property type="entry name" value="STRESS RESPONSE PROTEIN NHAX"/>
    <property type="match status" value="1"/>
</dbReference>
<dbReference type="InterPro" id="IPR014729">
    <property type="entry name" value="Rossmann-like_a/b/a_fold"/>
</dbReference>
<evidence type="ECO:0000313" key="5">
    <source>
        <dbReference type="EMBL" id="SEH89293.1"/>
    </source>
</evidence>
<evidence type="ECO:0000256" key="2">
    <source>
        <dbReference type="ARBA" id="ARBA00022741"/>
    </source>
</evidence>
<comment type="similarity">
    <text evidence="1">Belongs to the universal stress protein A family.</text>
</comment>
<dbReference type="PRINTS" id="PR01438">
    <property type="entry name" value="UNVRSLSTRESS"/>
</dbReference>
<keyword evidence="2" id="KW-0547">Nucleotide-binding</keyword>
<dbReference type="Pfam" id="PF00582">
    <property type="entry name" value="Usp"/>
    <property type="match status" value="2"/>
</dbReference>
<organism evidence="5 6">
    <name type="scientific">Mycolicibacterium rutilum</name>
    <name type="common">Mycobacterium rutilum</name>
    <dbReference type="NCBI Taxonomy" id="370526"/>
    <lineage>
        <taxon>Bacteria</taxon>
        <taxon>Bacillati</taxon>
        <taxon>Actinomycetota</taxon>
        <taxon>Actinomycetes</taxon>
        <taxon>Mycobacteriales</taxon>
        <taxon>Mycobacteriaceae</taxon>
        <taxon>Mycolicibacterium</taxon>
    </lineage>
</organism>
<dbReference type="PANTHER" id="PTHR46268:SF27">
    <property type="entry name" value="UNIVERSAL STRESS PROTEIN RV2623"/>
    <property type="match status" value="1"/>
</dbReference>
<evidence type="ECO:0000256" key="1">
    <source>
        <dbReference type="ARBA" id="ARBA00008791"/>
    </source>
</evidence>
<dbReference type="STRING" id="370526.SAMN04489835_5359"/>
<evidence type="ECO:0000313" key="6">
    <source>
        <dbReference type="Proteomes" id="UP000182915"/>
    </source>
</evidence>
<feature type="domain" description="UspA" evidence="4">
    <location>
        <begin position="141"/>
        <end position="273"/>
    </location>
</feature>
<proteinExistence type="inferred from homology"/>
<reference evidence="6" key="1">
    <citation type="submission" date="2016-10" db="EMBL/GenBank/DDBJ databases">
        <authorList>
            <person name="Varghese N."/>
            <person name="Submissions S."/>
        </authorList>
    </citation>
    <scope>NUCLEOTIDE SEQUENCE [LARGE SCALE GENOMIC DNA]</scope>
    <source>
        <strain evidence="6">DSM 45405</strain>
    </source>
</reference>
<dbReference type="Proteomes" id="UP000182915">
    <property type="component" value="Chromosome I"/>
</dbReference>
<dbReference type="AlphaFoldDB" id="A0A1H6LW49"/>
<accession>A0A1H6LW49</accession>
<name>A0A1H6LW49_MYCRU</name>
<evidence type="ECO:0000256" key="3">
    <source>
        <dbReference type="ARBA" id="ARBA00022840"/>
    </source>
</evidence>
<dbReference type="SUPFAM" id="SSF52402">
    <property type="entry name" value="Adenine nucleotide alpha hydrolases-like"/>
    <property type="match status" value="2"/>
</dbReference>
<dbReference type="RefSeq" id="WP_083409769.1">
    <property type="nucleotide sequence ID" value="NZ_LT629971.1"/>
</dbReference>
<gene>
    <name evidence="5" type="ORF">SAMN04489835_5359</name>
</gene>
<dbReference type="InterPro" id="IPR006015">
    <property type="entry name" value="Universal_stress_UspA"/>
</dbReference>
<dbReference type="EMBL" id="LT629971">
    <property type="protein sequence ID" value="SEH89293.1"/>
    <property type="molecule type" value="Genomic_DNA"/>
</dbReference>
<keyword evidence="6" id="KW-1185">Reference proteome</keyword>
<keyword evidence="3" id="KW-0067">ATP-binding</keyword>
<sequence>MPLGATPHGVVVAVDGSPSARVAVDWAARESALRGSPLSIVHVGEVSSAHGFLEDAVEVAGRAVRGREVGITTEILAPPVVSALVDVSDGAEMLVVGRRGMGRVGRQLLGSVSSGLVRHAKCPVAVIHDEDPLMPHPDRAPVVVGVDGSQVSEAATGIAFAEAAWRHVDLIAVHAWSDVTAADLHEGSWPDLQRHAMQLLSERLAPYRARHPDVDVRRVVVMDHPARELLRQSEEAQLIVVGSHGRGGLAGMLLGSVSAAVVESARMPVLVVRDG</sequence>
<dbReference type="InterPro" id="IPR006016">
    <property type="entry name" value="UspA"/>
</dbReference>
<feature type="domain" description="UspA" evidence="4">
    <location>
        <begin position="10"/>
        <end position="128"/>
    </location>
</feature>
<protein>
    <submittedName>
        <fullName evidence="5">Nucleotide-binding universal stress protein, UspA family</fullName>
    </submittedName>
</protein>
<evidence type="ECO:0000259" key="4">
    <source>
        <dbReference type="Pfam" id="PF00582"/>
    </source>
</evidence>
<dbReference type="GO" id="GO:0005524">
    <property type="term" value="F:ATP binding"/>
    <property type="evidence" value="ECO:0007669"/>
    <property type="project" value="UniProtKB-KW"/>
</dbReference>
<dbReference type="Gene3D" id="3.40.50.620">
    <property type="entry name" value="HUPs"/>
    <property type="match status" value="2"/>
</dbReference>